<feature type="domain" description="DUF1559" evidence="2">
    <location>
        <begin position="38"/>
        <end position="280"/>
    </location>
</feature>
<dbReference type="NCBIfam" id="TIGR02532">
    <property type="entry name" value="IV_pilin_GFxxxE"/>
    <property type="match status" value="1"/>
</dbReference>
<evidence type="ECO:0000313" key="3">
    <source>
        <dbReference type="EMBL" id="PQO26886.1"/>
    </source>
</evidence>
<dbReference type="InterPro" id="IPR027558">
    <property type="entry name" value="Pre_pil_HX9DG_C"/>
</dbReference>
<feature type="transmembrane region" description="Helical" evidence="1">
    <location>
        <begin position="12"/>
        <end position="37"/>
    </location>
</feature>
<reference evidence="3 4" key="1">
    <citation type="submission" date="2018-02" db="EMBL/GenBank/DDBJ databases">
        <title>Comparative genomes isolates from brazilian mangrove.</title>
        <authorList>
            <person name="Araujo J.E."/>
            <person name="Taketani R.G."/>
            <person name="Silva M.C.P."/>
            <person name="Loureco M.V."/>
            <person name="Andreote F.D."/>
        </authorList>
    </citation>
    <scope>NUCLEOTIDE SEQUENCE [LARGE SCALE GENOMIC DNA]</scope>
    <source>
        <strain evidence="3 4">NAP PRIS-MGV</strain>
    </source>
</reference>
<evidence type="ECO:0000313" key="4">
    <source>
        <dbReference type="Proteomes" id="UP000239388"/>
    </source>
</evidence>
<dbReference type="RefSeq" id="WP_105359996.1">
    <property type="nucleotide sequence ID" value="NZ_PUIB01000029.1"/>
</dbReference>
<dbReference type="Gene3D" id="3.30.700.10">
    <property type="entry name" value="Glycoprotein, Type 4 Pilin"/>
    <property type="match status" value="1"/>
</dbReference>
<dbReference type="Pfam" id="PF07963">
    <property type="entry name" value="N_methyl"/>
    <property type="match status" value="1"/>
</dbReference>
<proteinExistence type="predicted"/>
<keyword evidence="1" id="KW-0812">Transmembrane</keyword>
<evidence type="ECO:0000259" key="2">
    <source>
        <dbReference type="Pfam" id="PF07596"/>
    </source>
</evidence>
<dbReference type="InterPro" id="IPR045584">
    <property type="entry name" value="Pilin-like"/>
</dbReference>
<dbReference type="EMBL" id="PUIB01000029">
    <property type="protein sequence ID" value="PQO26886.1"/>
    <property type="molecule type" value="Genomic_DNA"/>
</dbReference>
<dbReference type="Proteomes" id="UP000239388">
    <property type="component" value="Unassembled WGS sequence"/>
</dbReference>
<dbReference type="InterPro" id="IPR011453">
    <property type="entry name" value="DUF1559"/>
</dbReference>
<organism evidence="3 4">
    <name type="scientific">Blastopirellula marina</name>
    <dbReference type="NCBI Taxonomy" id="124"/>
    <lineage>
        <taxon>Bacteria</taxon>
        <taxon>Pseudomonadati</taxon>
        <taxon>Planctomycetota</taxon>
        <taxon>Planctomycetia</taxon>
        <taxon>Pirellulales</taxon>
        <taxon>Pirellulaceae</taxon>
        <taxon>Blastopirellula</taxon>
    </lineage>
</organism>
<protein>
    <submittedName>
        <fullName evidence="3">Prepilin-type cleavage/methylation domain-containing protein</fullName>
    </submittedName>
</protein>
<dbReference type="PANTHER" id="PTHR30093:SF2">
    <property type="entry name" value="TYPE II SECRETION SYSTEM PROTEIN H"/>
    <property type="match status" value="1"/>
</dbReference>
<dbReference type="OrthoDB" id="255848at2"/>
<dbReference type="InterPro" id="IPR012902">
    <property type="entry name" value="N_methyl_site"/>
</dbReference>
<keyword evidence="1" id="KW-1133">Transmembrane helix</keyword>
<dbReference type="SUPFAM" id="SSF54523">
    <property type="entry name" value="Pili subunits"/>
    <property type="match status" value="1"/>
</dbReference>
<name>A0A2S8F3Y8_9BACT</name>
<accession>A0A2S8F3Y8</accession>
<dbReference type="AlphaFoldDB" id="A0A2S8F3Y8"/>
<keyword evidence="1" id="KW-0472">Membrane</keyword>
<evidence type="ECO:0000256" key="1">
    <source>
        <dbReference type="SAM" id="Phobius"/>
    </source>
</evidence>
<dbReference type="NCBIfam" id="TIGR04294">
    <property type="entry name" value="pre_pil_HX9DG"/>
    <property type="match status" value="1"/>
</dbReference>
<dbReference type="Pfam" id="PF07596">
    <property type="entry name" value="SBP_bac_10"/>
    <property type="match status" value="1"/>
</dbReference>
<sequence length="299" mass="32554">MPKIPRHCRSRIGFTLVELLVVIAIIGVLIALLLPAVQQAREAARRMSCSNNLKQIGLAMHNHHDTYGQLPNSRKDVYQTWLVDILPLIEQDNLYDQWDLTKNYYNSANQVARETAVEAYFCPSRRDGTSLLSVADTQDGNTSVVVKGALADYAGNAGTTGPDYWTDSSFNGVFYRLQGEPSSQGNQQGIPFRDITDGLSNTFMVGEKHVNQTRFGETGAGDGGAYNGDHGNSIRKAGSGYTLARTIRDNSGSIFGSYHPGICQFVFADGSVHNIPVTINSTTLGYLAARNDGKVVSLD</sequence>
<comment type="caution">
    <text evidence="3">The sequence shown here is derived from an EMBL/GenBank/DDBJ whole genome shotgun (WGS) entry which is preliminary data.</text>
</comment>
<gene>
    <name evidence="3" type="ORF">C5Y98_29385</name>
</gene>
<dbReference type="PANTHER" id="PTHR30093">
    <property type="entry name" value="GENERAL SECRETION PATHWAY PROTEIN G"/>
    <property type="match status" value="1"/>
</dbReference>